<dbReference type="Proteomes" id="UP001596161">
    <property type="component" value="Unassembled WGS sequence"/>
</dbReference>
<comment type="caution">
    <text evidence="2">The sequence shown here is derived from an EMBL/GenBank/DDBJ whole genome shotgun (WGS) entry which is preliminary data.</text>
</comment>
<dbReference type="InterPro" id="IPR010827">
    <property type="entry name" value="BamA/TamA_POTRA"/>
</dbReference>
<dbReference type="Gene3D" id="2.40.160.50">
    <property type="entry name" value="membrane protein fhac: a member of the omp85/tpsb transporter family"/>
    <property type="match status" value="1"/>
</dbReference>
<organism evidence="2 3">
    <name type="scientific">Adhaeribacter terreus</name>
    <dbReference type="NCBI Taxonomy" id="529703"/>
    <lineage>
        <taxon>Bacteria</taxon>
        <taxon>Pseudomonadati</taxon>
        <taxon>Bacteroidota</taxon>
        <taxon>Cytophagia</taxon>
        <taxon>Cytophagales</taxon>
        <taxon>Hymenobacteraceae</taxon>
        <taxon>Adhaeribacter</taxon>
    </lineage>
</organism>
<name>A0ABW0E9R1_9BACT</name>
<protein>
    <submittedName>
        <fullName evidence="2">POTRA domain-containing protein</fullName>
    </submittedName>
</protein>
<sequence>MLNCLLALFLTFFAPPDTVSKKLPGSLPTAPNKLELCPDTNQFEIAAIAFVGNRKTKERVLRAELDFKEGEIVSEKGLEKRLEQNRLRLFNLQLFLWVRYETVCQNGRLTIIFEMQERWYLFPVPIFSLADRNFNSWWEKKDFNRIDYGLHLVQYNFRGRNEELKANFQHGFNRKYELFYTVPYFNKKRNLGFSVGGSIYQSHSVDYNTIENELLTLRQEDRFPIQKRYASGSIIWRENVQKRTTFTTSYHQEQISDSVLILNPEFFSQQQNRKYLEFELTRTLNFRNTFSYPLSGHYLQLSLSQQVAVNGNQHNTTAQVKFSDYVPLKKKFYYSYSLEAQSRLAQNLAYYDNVALGYKSYIRGYELYVIGGQHYGVFKNGLSRELLDLNQIELKFIKNPQFNRIPVTLYLNLFADAGYVLENRYEQTNYLTNRLNMAAGFGLHIVTYYDRVLTLEYSINREGDRGLFIHSAFPF</sequence>
<feature type="domain" description="POTRA" evidence="1">
    <location>
        <begin position="44"/>
        <end position="117"/>
    </location>
</feature>
<evidence type="ECO:0000259" key="1">
    <source>
        <dbReference type="Pfam" id="PF07244"/>
    </source>
</evidence>
<dbReference type="Gene3D" id="3.10.20.310">
    <property type="entry name" value="membrane protein fhac"/>
    <property type="match status" value="1"/>
</dbReference>
<evidence type="ECO:0000313" key="2">
    <source>
        <dbReference type="EMBL" id="MFC5270622.1"/>
    </source>
</evidence>
<reference evidence="3" key="1">
    <citation type="journal article" date="2019" name="Int. J. Syst. Evol. Microbiol.">
        <title>The Global Catalogue of Microorganisms (GCM) 10K type strain sequencing project: providing services to taxonomists for standard genome sequencing and annotation.</title>
        <authorList>
            <consortium name="The Broad Institute Genomics Platform"/>
            <consortium name="The Broad Institute Genome Sequencing Center for Infectious Disease"/>
            <person name="Wu L."/>
            <person name="Ma J."/>
        </authorList>
    </citation>
    <scope>NUCLEOTIDE SEQUENCE [LARGE SCALE GENOMIC DNA]</scope>
    <source>
        <strain evidence="3">KACC 12602</strain>
    </source>
</reference>
<evidence type="ECO:0000313" key="3">
    <source>
        <dbReference type="Proteomes" id="UP001596161"/>
    </source>
</evidence>
<gene>
    <name evidence="2" type="ORF">ACFPIB_08390</name>
</gene>
<keyword evidence="3" id="KW-1185">Reference proteome</keyword>
<dbReference type="RefSeq" id="WP_378016988.1">
    <property type="nucleotide sequence ID" value="NZ_JBHSKT010000004.1"/>
</dbReference>
<dbReference type="Pfam" id="PF07244">
    <property type="entry name" value="POTRA"/>
    <property type="match status" value="1"/>
</dbReference>
<accession>A0ABW0E9R1</accession>
<proteinExistence type="predicted"/>
<dbReference type="EMBL" id="JBHSKT010000004">
    <property type="protein sequence ID" value="MFC5270622.1"/>
    <property type="molecule type" value="Genomic_DNA"/>
</dbReference>